<dbReference type="InterPro" id="IPR007813">
    <property type="entry name" value="PilN"/>
</dbReference>
<dbReference type="RefSeq" id="WP_339599822.1">
    <property type="nucleotide sequence ID" value="NZ_JBBHLC010000046.1"/>
</dbReference>
<dbReference type="PANTHER" id="PTHR40278:SF1">
    <property type="entry name" value="DNA UTILIZATION PROTEIN HOFN"/>
    <property type="match status" value="1"/>
</dbReference>
<name>A0ABU8QVH6_9PSED</name>
<keyword evidence="1" id="KW-1133">Transmembrane helix</keyword>
<evidence type="ECO:0000313" key="3">
    <source>
        <dbReference type="Proteomes" id="UP001380290"/>
    </source>
</evidence>
<sequence length="177" mass="19118">MNIRINLMPWRERQRASAVRRFQCGVVASLVVALLAMLLLDQMARARLARQFAALVETQAQLSALDAQLAAGAELRTERETVLAEHRALAQLRAGQSVLSDLLEGLEHSMPSGAQLTELSLEAGRLRLGGLAASPSVVAQLMRELEARGVAAGLEVVFLRQRATGDEFLLLAQVPAS</sequence>
<dbReference type="PANTHER" id="PTHR40278">
    <property type="entry name" value="DNA UTILIZATION PROTEIN HOFN"/>
    <property type="match status" value="1"/>
</dbReference>
<evidence type="ECO:0000256" key="1">
    <source>
        <dbReference type="SAM" id="Phobius"/>
    </source>
</evidence>
<protein>
    <submittedName>
        <fullName evidence="2">PilN domain-containing protein</fullName>
    </submittedName>
</protein>
<gene>
    <name evidence="2" type="ORF">V7S98_15580</name>
</gene>
<dbReference type="Pfam" id="PF05137">
    <property type="entry name" value="PilN"/>
    <property type="match status" value="1"/>
</dbReference>
<dbReference type="InterPro" id="IPR052534">
    <property type="entry name" value="Extracell_DNA_Util/SecSys_Comp"/>
</dbReference>
<keyword evidence="1" id="KW-0812">Transmembrane</keyword>
<dbReference type="EMBL" id="JBBHLC010000046">
    <property type="protein sequence ID" value="MEJ5864646.1"/>
    <property type="molecule type" value="Genomic_DNA"/>
</dbReference>
<comment type="caution">
    <text evidence="2">The sequence shown here is derived from an EMBL/GenBank/DDBJ whole genome shotgun (WGS) entry which is preliminary data.</text>
</comment>
<keyword evidence="3" id="KW-1185">Reference proteome</keyword>
<organism evidence="2 3">
    <name type="scientific">Pseudomonas farsensis</name>
    <dbReference type="NCBI Taxonomy" id="2745492"/>
    <lineage>
        <taxon>Bacteria</taxon>
        <taxon>Pseudomonadati</taxon>
        <taxon>Pseudomonadota</taxon>
        <taxon>Gammaproteobacteria</taxon>
        <taxon>Pseudomonadales</taxon>
        <taxon>Pseudomonadaceae</taxon>
        <taxon>Pseudomonas</taxon>
    </lineage>
</organism>
<keyword evidence="1" id="KW-0472">Membrane</keyword>
<evidence type="ECO:0000313" key="2">
    <source>
        <dbReference type="EMBL" id="MEJ5864646.1"/>
    </source>
</evidence>
<reference evidence="2 3" key="1">
    <citation type="submission" date="2024-02" db="EMBL/GenBank/DDBJ databases">
        <title>Identification of pathogenicity and growth-promoting function of Pseudomonas putida variant.</title>
        <authorList>
            <person name="Sun J."/>
        </authorList>
    </citation>
    <scope>NUCLEOTIDE SEQUENCE [LARGE SCALE GENOMIC DNA]</scope>
    <source>
        <strain evidence="2 3">A03</strain>
    </source>
</reference>
<accession>A0ABU8QVH6</accession>
<feature type="transmembrane region" description="Helical" evidence="1">
    <location>
        <begin position="21"/>
        <end position="40"/>
    </location>
</feature>
<dbReference type="Proteomes" id="UP001380290">
    <property type="component" value="Unassembled WGS sequence"/>
</dbReference>
<proteinExistence type="predicted"/>